<dbReference type="Pfam" id="PF12094">
    <property type="entry name" value="DUF3570"/>
    <property type="match status" value="1"/>
</dbReference>
<sequence length="382" mass="43046">MAVVGAAVVVIRFLLLLLLSGAANSAILPQDRADLMYHSYQGGGVSIDGPAVMLRKKAGQAVSLSAYYYVDTVSGASIDVVATASAYTEQRREARFGVDYLTGNSIVSANYAQSDEDDYQARSVSFAIAHDTFGGMTTLSLEAGLGDDTVGRNGDQSFTADVKRYNYKLGWTQVLSSRWIAALNLQVDLDQGYLNNPYRSIRYRDASQTRGFGYQSEVYPDTRNALAVALVNKVYLPYRAALGFKVRHYQDSWDIRGLDAELEYVHPINPQWTLEAKLRWYQQSQAEFYRDLFDFASQQNFMARDKELSDFSNWTLGFGASYALASWNVWPAAKPELNLQWDHIRFRYNNFRDVTAVDAETGLEPLYRLDANVIRAFFSIYF</sequence>
<proteinExistence type="predicted"/>
<gene>
    <name evidence="1" type="ORF">BAL341_357</name>
</gene>
<protein>
    <recommendedName>
        <fullName evidence="2">DUF3570 domain-containing protein</fullName>
    </recommendedName>
</protein>
<dbReference type="AlphaFoldDB" id="A0A486XI08"/>
<dbReference type="EMBL" id="CAAJGR010000049">
    <property type="protein sequence ID" value="VHO01770.1"/>
    <property type="molecule type" value="Genomic_DNA"/>
</dbReference>
<organism evidence="1">
    <name type="scientific">Rheinheimera sp. BAL341</name>
    <dbReference type="NCBI Taxonomy" id="1708203"/>
    <lineage>
        <taxon>Bacteria</taxon>
        <taxon>Pseudomonadati</taxon>
        <taxon>Pseudomonadota</taxon>
        <taxon>Gammaproteobacteria</taxon>
        <taxon>Chromatiales</taxon>
        <taxon>Chromatiaceae</taxon>
        <taxon>Rheinheimera</taxon>
    </lineage>
</organism>
<accession>A0A486XI08</accession>
<reference evidence="1" key="1">
    <citation type="submission" date="2019-04" db="EMBL/GenBank/DDBJ databases">
        <authorList>
            <person name="Brambilla D."/>
        </authorList>
    </citation>
    <scope>NUCLEOTIDE SEQUENCE</scope>
    <source>
        <strain evidence="1">BAL1</strain>
    </source>
</reference>
<name>A0A486XI08_9GAMM</name>
<dbReference type="InterPro" id="IPR021953">
    <property type="entry name" value="DUF3570"/>
</dbReference>
<evidence type="ECO:0008006" key="2">
    <source>
        <dbReference type="Google" id="ProtNLM"/>
    </source>
</evidence>
<dbReference type="SUPFAM" id="SSF56935">
    <property type="entry name" value="Porins"/>
    <property type="match status" value="1"/>
</dbReference>
<evidence type="ECO:0000313" key="1">
    <source>
        <dbReference type="EMBL" id="VHO01770.1"/>
    </source>
</evidence>